<gene>
    <name evidence="1" type="ORF">PV327_011528</name>
</gene>
<name>A0AA39KPW9_MICHY</name>
<feature type="non-terminal residue" evidence="1">
    <location>
        <position position="140"/>
    </location>
</feature>
<dbReference type="EMBL" id="JAQQBR010000922">
    <property type="protein sequence ID" value="KAK0169510.1"/>
    <property type="molecule type" value="Genomic_DNA"/>
</dbReference>
<reference evidence="1" key="1">
    <citation type="journal article" date="2023" name="bioRxiv">
        <title>Scaffold-level genome assemblies of two parasitoid biocontrol wasps reveal the parthenogenesis mechanism and an associated novel virus.</title>
        <authorList>
            <person name="Inwood S."/>
            <person name="Skelly J."/>
            <person name="Guhlin J."/>
            <person name="Harrop T."/>
            <person name="Goldson S."/>
            <person name="Dearden P."/>
        </authorList>
    </citation>
    <scope>NUCLEOTIDE SEQUENCE</scope>
    <source>
        <strain evidence="1">Lincoln</strain>
        <tissue evidence="1">Whole body</tissue>
    </source>
</reference>
<dbReference type="InterPro" id="IPR006616">
    <property type="entry name" value="DM9_repeat"/>
</dbReference>
<evidence type="ECO:0000313" key="2">
    <source>
        <dbReference type="Proteomes" id="UP001168972"/>
    </source>
</evidence>
<dbReference type="SMART" id="SM00696">
    <property type="entry name" value="DM9"/>
    <property type="match status" value="1"/>
</dbReference>
<sequence>VNYTAGIENDSRLVSSGHPKDVVTRWIRKNDDDDLMDDHIVALKDLNNFFRNAASHYFKRLEVLLVEPGHYDWQPSSNCGIPNNAIEGGQNLNKTIYVCRLIYFGQYHVGMLFQVNRDDGICYSKYWGVNSTYDILVYKP</sequence>
<organism evidence="1 2">
    <name type="scientific">Microctonus hyperodae</name>
    <name type="common">Parasitoid wasp</name>
    <dbReference type="NCBI Taxonomy" id="165561"/>
    <lineage>
        <taxon>Eukaryota</taxon>
        <taxon>Metazoa</taxon>
        <taxon>Ecdysozoa</taxon>
        <taxon>Arthropoda</taxon>
        <taxon>Hexapoda</taxon>
        <taxon>Insecta</taxon>
        <taxon>Pterygota</taxon>
        <taxon>Neoptera</taxon>
        <taxon>Endopterygota</taxon>
        <taxon>Hymenoptera</taxon>
        <taxon>Apocrita</taxon>
        <taxon>Ichneumonoidea</taxon>
        <taxon>Braconidae</taxon>
        <taxon>Euphorinae</taxon>
        <taxon>Microctonus</taxon>
    </lineage>
</organism>
<proteinExistence type="predicted"/>
<evidence type="ECO:0000313" key="1">
    <source>
        <dbReference type="EMBL" id="KAK0169510.1"/>
    </source>
</evidence>
<keyword evidence="2" id="KW-1185">Reference proteome</keyword>
<accession>A0AA39KPW9</accession>
<dbReference type="Pfam" id="PF11901">
    <property type="entry name" value="DM9"/>
    <property type="match status" value="1"/>
</dbReference>
<dbReference type="AlphaFoldDB" id="A0AA39KPW9"/>
<comment type="caution">
    <text evidence="1">The sequence shown here is derived from an EMBL/GenBank/DDBJ whole genome shotgun (WGS) entry which is preliminary data.</text>
</comment>
<dbReference type="Proteomes" id="UP001168972">
    <property type="component" value="Unassembled WGS sequence"/>
</dbReference>
<protein>
    <submittedName>
        <fullName evidence="1">Uncharacterized protein</fullName>
    </submittedName>
</protein>
<reference evidence="1" key="2">
    <citation type="submission" date="2023-03" db="EMBL/GenBank/DDBJ databases">
        <authorList>
            <person name="Inwood S.N."/>
            <person name="Skelly J.G."/>
            <person name="Guhlin J."/>
            <person name="Harrop T.W.R."/>
            <person name="Goldson S.G."/>
            <person name="Dearden P.K."/>
        </authorList>
    </citation>
    <scope>NUCLEOTIDE SEQUENCE</scope>
    <source>
        <strain evidence="1">Lincoln</strain>
        <tissue evidence="1">Whole body</tissue>
    </source>
</reference>